<dbReference type="Pfam" id="PF18027">
    <property type="entry name" value="Pepdidase_M14_N"/>
    <property type="match status" value="1"/>
</dbReference>
<dbReference type="GO" id="GO:0008270">
    <property type="term" value="F:zinc ion binding"/>
    <property type="evidence" value="ECO:0007669"/>
    <property type="project" value="InterPro"/>
</dbReference>
<organism evidence="6 7">
    <name type="scientific">Euplotes crassus</name>
    <dbReference type="NCBI Taxonomy" id="5936"/>
    <lineage>
        <taxon>Eukaryota</taxon>
        <taxon>Sar</taxon>
        <taxon>Alveolata</taxon>
        <taxon>Ciliophora</taxon>
        <taxon>Intramacronucleata</taxon>
        <taxon>Spirotrichea</taxon>
        <taxon>Hypotrichia</taxon>
        <taxon>Euplotida</taxon>
        <taxon>Euplotidae</taxon>
        <taxon>Moneuplotes</taxon>
    </lineage>
</organism>
<evidence type="ECO:0000259" key="5">
    <source>
        <dbReference type="PROSITE" id="PS52035"/>
    </source>
</evidence>
<feature type="compositionally biased region" description="Basic and acidic residues" evidence="4">
    <location>
        <begin position="56"/>
        <end position="69"/>
    </location>
</feature>
<dbReference type="InterPro" id="IPR000834">
    <property type="entry name" value="Peptidase_M14"/>
</dbReference>
<comment type="caution">
    <text evidence="6">The sequence shown here is derived from an EMBL/GenBank/DDBJ whole genome shotgun (WGS) entry which is preliminary data.</text>
</comment>
<keyword evidence="7" id="KW-1185">Reference proteome</keyword>
<feature type="domain" description="Peptidase M14" evidence="5">
    <location>
        <begin position="375"/>
        <end position="638"/>
    </location>
</feature>
<proteinExistence type="inferred from homology"/>
<dbReference type="PANTHER" id="PTHR12756:SF11">
    <property type="entry name" value="CYTOSOLIC CARBOXYPEPTIDASE 1"/>
    <property type="match status" value="1"/>
</dbReference>
<comment type="cofactor">
    <cofactor evidence="1">
        <name>Zn(2+)</name>
        <dbReference type="ChEBI" id="CHEBI:29105"/>
    </cofactor>
</comment>
<dbReference type="InterPro" id="IPR040626">
    <property type="entry name" value="Pepdidase_M14_N"/>
</dbReference>
<evidence type="ECO:0000256" key="4">
    <source>
        <dbReference type="SAM" id="MobiDB-lite"/>
    </source>
</evidence>
<dbReference type="GO" id="GO:0004181">
    <property type="term" value="F:metallocarboxypeptidase activity"/>
    <property type="evidence" value="ECO:0007669"/>
    <property type="project" value="InterPro"/>
</dbReference>
<gene>
    <name evidence="6" type="ORF">ECRASSUSDP1_LOCUS12364</name>
</gene>
<dbReference type="PROSITE" id="PS52035">
    <property type="entry name" value="PEPTIDASE_M14"/>
    <property type="match status" value="1"/>
</dbReference>
<evidence type="ECO:0000313" key="7">
    <source>
        <dbReference type="Proteomes" id="UP001295684"/>
    </source>
</evidence>
<feature type="compositionally biased region" description="Basic and acidic residues" evidence="4">
    <location>
        <begin position="22"/>
        <end position="33"/>
    </location>
</feature>
<evidence type="ECO:0000256" key="1">
    <source>
        <dbReference type="ARBA" id="ARBA00001947"/>
    </source>
</evidence>
<dbReference type="Pfam" id="PF00246">
    <property type="entry name" value="Peptidase_M14"/>
    <property type="match status" value="1"/>
</dbReference>
<evidence type="ECO:0000313" key="6">
    <source>
        <dbReference type="EMBL" id="CAI2371044.1"/>
    </source>
</evidence>
<sequence>MKRTPENASSISLNTCSLQVSLEKEPQQKESKRNAPMPLAKRFQHSLEPDMLFGWKPKDGKNTKKESQKGLKKKTTKGLTKIHSQTISPIKIGASASRNNRMGPKPSHDLKHRSRREGTTSSVVSGRSGETQEVFQKLKKIPQTLAGLIEEIHLQHEGDLYKLRMQHPDIFLNSEISLPITKEMNGISDLSLDRSSNCEESLNRYQDPVFLMTVQNSFGSSKLCNKRASLDNSKRILEFSSNFESGNLHKAVKEEENEYGESIYKLWIRPDTNTAGHTQWFYFKAQYMSKNTKYTFKIQNFSKKHSAFQQGMSPSTFSTKDYRINHKLWTSDQTSEVEYFTNQEESARQNKKLYGLKFSYTSKFTDDEVYFAFSVPYSYSQLQHFLQNVVEESPLIKSNKISYEREELCQTLSGRKVDILKITNPSKKQTKKQSVVIMARCHPGETVGSFVMEGVLKGLLSHNFFSNYLRENCIFYIIPMFNPDGVFYGNNRTSLSGVDLNRRWSKPDQIMHPEVFYLKSLIHALGKEEVSIFIDLHGHSKKNNSFIYGNTYKRTLEKGNFWQVRFLSKLLSKIAPMFSYDCCSFSNQKSKSTTARAVIGKNIGILNCFTLESSFHAFKYFNMTNKCFVLCKYSINDYHEMGKYLCKGIYGTLRAFLSTEDCIEYNPNVDKTNTEVANNPFSVNALARKAQQEILDCSDLKAKLKLNLNRSIKLASKFKGLKSKPIHSKQVLSFLKQDSVTPKSIKSYRKQTMYKPKFKLKSQECQDISPRTSEDQLLLELGSTMKSQYLENLEKEVNTFMEESKLHEQPSNAFKIIDQDETIFKKENRSSDEDSNSEPSVDNLPEEELQQCYQQIKLTRENYIKKAKAKISIIKKKNSFPKIRDNSTISFPFSATPHVTSHKQRIFKEPKKVELYKFDQTLSERENTQLPQAISPRIPSSVTGLPVTLKNSNYSIKMCKYSAFKNKSLKKTNLNFKKENSSMYYAKIATKLPELSPRISSNFISKSNRSGELLNNMYKKRVPMSKNERYGATRSVAEISEEKRLQSYPYKNPPRSFGVRKLSNIIDNTQRYKILQDFIGKNL</sequence>
<comment type="similarity">
    <text evidence="2 3">Belongs to the peptidase M14 family.</text>
</comment>
<dbReference type="SUPFAM" id="SSF53187">
    <property type="entry name" value="Zn-dependent exopeptidases"/>
    <property type="match status" value="1"/>
</dbReference>
<feature type="active site" description="Proton donor/acceptor" evidence="3">
    <location>
        <position position="612"/>
    </location>
</feature>
<dbReference type="GO" id="GO:0006508">
    <property type="term" value="P:proteolysis"/>
    <property type="evidence" value="ECO:0007669"/>
    <property type="project" value="InterPro"/>
</dbReference>
<dbReference type="EMBL" id="CAMPGE010012264">
    <property type="protein sequence ID" value="CAI2371044.1"/>
    <property type="molecule type" value="Genomic_DNA"/>
</dbReference>
<feature type="compositionally biased region" description="Polar residues" evidence="4">
    <location>
        <begin position="1"/>
        <end position="20"/>
    </location>
</feature>
<feature type="region of interest" description="Disordered" evidence="4">
    <location>
        <begin position="827"/>
        <end position="846"/>
    </location>
</feature>
<name>A0AAD1USZ5_EUPCR</name>
<protein>
    <recommendedName>
        <fullName evidence="5">Peptidase M14 domain-containing protein</fullName>
    </recommendedName>
</protein>
<dbReference type="Proteomes" id="UP001295684">
    <property type="component" value="Unassembled WGS sequence"/>
</dbReference>
<feature type="compositionally biased region" description="Low complexity" evidence="4">
    <location>
        <begin position="119"/>
        <end position="129"/>
    </location>
</feature>
<feature type="region of interest" description="Disordered" evidence="4">
    <location>
        <begin position="1"/>
        <end position="129"/>
    </location>
</feature>
<dbReference type="Gene3D" id="2.60.40.3120">
    <property type="match status" value="1"/>
</dbReference>
<reference evidence="6" key="1">
    <citation type="submission" date="2023-07" db="EMBL/GenBank/DDBJ databases">
        <authorList>
            <consortium name="AG Swart"/>
            <person name="Singh M."/>
            <person name="Singh A."/>
            <person name="Seah K."/>
            <person name="Emmerich C."/>
        </authorList>
    </citation>
    <scope>NUCLEOTIDE SEQUENCE</scope>
    <source>
        <strain evidence="6">DP1</strain>
    </source>
</reference>
<dbReference type="PANTHER" id="PTHR12756">
    <property type="entry name" value="CYTOSOLIC CARBOXYPEPTIDASE"/>
    <property type="match status" value="1"/>
</dbReference>
<dbReference type="AlphaFoldDB" id="A0AAD1USZ5"/>
<evidence type="ECO:0000256" key="3">
    <source>
        <dbReference type="PROSITE-ProRule" id="PRU01379"/>
    </source>
</evidence>
<evidence type="ECO:0000256" key="2">
    <source>
        <dbReference type="ARBA" id="ARBA00005988"/>
    </source>
</evidence>
<dbReference type="InterPro" id="IPR050821">
    <property type="entry name" value="Cytosolic_carboxypeptidase"/>
</dbReference>
<dbReference type="Gene3D" id="3.40.630.10">
    <property type="entry name" value="Zn peptidases"/>
    <property type="match status" value="1"/>
</dbReference>
<accession>A0AAD1USZ5</accession>